<dbReference type="EMBL" id="LNYU01000085">
    <property type="protein sequence ID" value="KTD55865.1"/>
    <property type="molecule type" value="Genomic_DNA"/>
</dbReference>
<dbReference type="Proteomes" id="UP000054703">
    <property type="component" value="Unassembled WGS sequence"/>
</dbReference>
<accession>A0A0W0YFY4</accession>
<dbReference type="PATRIC" id="fig|45074.5.peg.3667"/>
<reference evidence="1 2" key="1">
    <citation type="submission" date="2015-11" db="EMBL/GenBank/DDBJ databases">
        <title>Genomic analysis of 38 Legionella species identifies large and diverse effector repertoires.</title>
        <authorList>
            <person name="Burstein D."/>
            <person name="Amaro F."/>
            <person name="Zusman T."/>
            <person name="Lifshitz Z."/>
            <person name="Cohen O."/>
            <person name="Gilbert J.A."/>
            <person name="Pupko T."/>
            <person name="Shuman H.A."/>
            <person name="Segal G."/>
        </authorList>
    </citation>
    <scope>NUCLEOTIDE SEQUENCE [LARGE SCALE GENOMIC DNA]</scope>
    <source>
        <strain evidence="1 2">SC-63-C7</strain>
    </source>
</reference>
<organism evidence="1 2">
    <name type="scientific">Legionella santicrucis</name>
    <dbReference type="NCBI Taxonomy" id="45074"/>
    <lineage>
        <taxon>Bacteria</taxon>
        <taxon>Pseudomonadati</taxon>
        <taxon>Pseudomonadota</taxon>
        <taxon>Gammaproteobacteria</taxon>
        <taxon>Legionellales</taxon>
        <taxon>Legionellaceae</taxon>
        <taxon>Legionella</taxon>
    </lineage>
</organism>
<dbReference type="OrthoDB" id="9888307at2"/>
<dbReference type="AlphaFoldDB" id="A0A0W0YFY4"/>
<sequence>MVHIYEGEGQVNKLARKIAIKAALHEKTEGLINRKKVPDHAASVRAIAKLLNKIESYDTKNGFDDGKNTAYYAQQIAEGFERELKAFLADTKHIKKDSHDYNQRVSTFNDNCHQIIVQNIKGVSREPTFWNFIAPAINGFLKLIGAEPYKYDTTKFAKNQDIREGLRELKDTGVGKDKIEEIDKGNEYTGPG</sequence>
<protein>
    <submittedName>
        <fullName evidence="1">Uncharacterized protein</fullName>
    </submittedName>
</protein>
<gene>
    <name evidence="1" type="ORF">Lsan_3417</name>
</gene>
<keyword evidence="2" id="KW-1185">Reference proteome</keyword>
<evidence type="ECO:0000313" key="2">
    <source>
        <dbReference type="Proteomes" id="UP000054703"/>
    </source>
</evidence>
<proteinExistence type="predicted"/>
<dbReference type="RefSeq" id="WP_058515339.1">
    <property type="nucleotide sequence ID" value="NZ_CAAAIH010000038.1"/>
</dbReference>
<name>A0A0W0YFY4_9GAMM</name>
<evidence type="ECO:0000313" key="1">
    <source>
        <dbReference type="EMBL" id="KTD55865.1"/>
    </source>
</evidence>
<comment type="caution">
    <text evidence="1">The sequence shown here is derived from an EMBL/GenBank/DDBJ whole genome shotgun (WGS) entry which is preliminary data.</text>
</comment>